<evidence type="ECO:0000313" key="1">
    <source>
        <dbReference type="EMBL" id="KAF9653763.1"/>
    </source>
</evidence>
<protein>
    <submittedName>
        <fullName evidence="1">Uncharacterized protein</fullName>
    </submittedName>
</protein>
<organism evidence="1 2">
    <name type="scientific">Thelephora ganbajun</name>
    <name type="common">Ganba fungus</name>
    <dbReference type="NCBI Taxonomy" id="370292"/>
    <lineage>
        <taxon>Eukaryota</taxon>
        <taxon>Fungi</taxon>
        <taxon>Dikarya</taxon>
        <taxon>Basidiomycota</taxon>
        <taxon>Agaricomycotina</taxon>
        <taxon>Agaricomycetes</taxon>
        <taxon>Thelephorales</taxon>
        <taxon>Thelephoraceae</taxon>
        <taxon>Thelephora</taxon>
    </lineage>
</organism>
<accession>A0ACB6ZWK5</accession>
<reference evidence="1" key="2">
    <citation type="journal article" date="2020" name="Nat. Commun.">
        <title>Large-scale genome sequencing of mycorrhizal fungi provides insights into the early evolution of symbiotic traits.</title>
        <authorList>
            <person name="Miyauchi S."/>
            <person name="Kiss E."/>
            <person name="Kuo A."/>
            <person name="Drula E."/>
            <person name="Kohler A."/>
            <person name="Sanchez-Garcia M."/>
            <person name="Morin E."/>
            <person name="Andreopoulos B."/>
            <person name="Barry K.W."/>
            <person name="Bonito G."/>
            <person name="Buee M."/>
            <person name="Carver A."/>
            <person name="Chen C."/>
            <person name="Cichocki N."/>
            <person name="Clum A."/>
            <person name="Culley D."/>
            <person name="Crous P.W."/>
            <person name="Fauchery L."/>
            <person name="Girlanda M."/>
            <person name="Hayes R.D."/>
            <person name="Keri Z."/>
            <person name="LaButti K."/>
            <person name="Lipzen A."/>
            <person name="Lombard V."/>
            <person name="Magnuson J."/>
            <person name="Maillard F."/>
            <person name="Murat C."/>
            <person name="Nolan M."/>
            <person name="Ohm R.A."/>
            <person name="Pangilinan J."/>
            <person name="Pereira M.F."/>
            <person name="Perotto S."/>
            <person name="Peter M."/>
            <person name="Pfister S."/>
            <person name="Riley R."/>
            <person name="Sitrit Y."/>
            <person name="Stielow J.B."/>
            <person name="Szollosi G."/>
            <person name="Zifcakova L."/>
            <person name="Stursova M."/>
            <person name="Spatafora J.W."/>
            <person name="Tedersoo L."/>
            <person name="Vaario L.M."/>
            <person name="Yamada A."/>
            <person name="Yan M."/>
            <person name="Wang P."/>
            <person name="Xu J."/>
            <person name="Bruns T."/>
            <person name="Baldrian P."/>
            <person name="Vilgalys R."/>
            <person name="Dunand C."/>
            <person name="Henrissat B."/>
            <person name="Grigoriev I.V."/>
            <person name="Hibbett D."/>
            <person name="Nagy L.G."/>
            <person name="Martin F.M."/>
        </authorList>
    </citation>
    <scope>NUCLEOTIDE SEQUENCE</scope>
    <source>
        <strain evidence="1">P2</strain>
    </source>
</reference>
<dbReference type="Proteomes" id="UP000886501">
    <property type="component" value="Unassembled WGS sequence"/>
</dbReference>
<proteinExistence type="predicted"/>
<reference evidence="1" key="1">
    <citation type="submission" date="2019-10" db="EMBL/GenBank/DDBJ databases">
        <authorList>
            <consortium name="DOE Joint Genome Institute"/>
            <person name="Kuo A."/>
            <person name="Miyauchi S."/>
            <person name="Kiss E."/>
            <person name="Drula E."/>
            <person name="Kohler A."/>
            <person name="Sanchez-Garcia M."/>
            <person name="Andreopoulos B."/>
            <person name="Barry K.W."/>
            <person name="Bonito G."/>
            <person name="Buee M."/>
            <person name="Carver A."/>
            <person name="Chen C."/>
            <person name="Cichocki N."/>
            <person name="Clum A."/>
            <person name="Culley D."/>
            <person name="Crous P.W."/>
            <person name="Fauchery L."/>
            <person name="Girlanda M."/>
            <person name="Hayes R."/>
            <person name="Keri Z."/>
            <person name="Labutti K."/>
            <person name="Lipzen A."/>
            <person name="Lombard V."/>
            <person name="Magnuson J."/>
            <person name="Maillard F."/>
            <person name="Morin E."/>
            <person name="Murat C."/>
            <person name="Nolan M."/>
            <person name="Ohm R."/>
            <person name="Pangilinan J."/>
            <person name="Pereira M."/>
            <person name="Perotto S."/>
            <person name="Peter M."/>
            <person name="Riley R."/>
            <person name="Sitrit Y."/>
            <person name="Stielow B."/>
            <person name="Szollosi G."/>
            <person name="Zifcakova L."/>
            <person name="Stursova M."/>
            <person name="Spatafora J.W."/>
            <person name="Tedersoo L."/>
            <person name="Vaario L.-M."/>
            <person name="Yamada A."/>
            <person name="Yan M."/>
            <person name="Wang P."/>
            <person name="Xu J."/>
            <person name="Bruns T."/>
            <person name="Baldrian P."/>
            <person name="Vilgalys R."/>
            <person name="Henrissat B."/>
            <person name="Grigoriev I.V."/>
            <person name="Hibbett D."/>
            <person name="Nagy L.G."/>
            <person name="Martin F.M."/>
        </authorList>
    </citation>
    <scope>NUCLEOTIDE SEQUENCE</scope>
    <source>
        <strain evidence="1">P2</strain>
    </source>
</reference>
<gene>
    <name evidence="1" type="ORF">BDM02DRAFT_3153137</name>
</gene>
<keyword evidence="2" id="KW-1185">Reference proteome</keyword>
<name>A0ACB6ZWK5_THEGA</name>
<sequence length="811" mass="90136">MKCDFPKHENICRRCKSGGHRCVVEGRKPRSAPNKREYLLAQIKQKDAIIESLLKQLHNPYVATPLSIAAYQSSTSPSDQNNQSVVDWLQKLTASFNSDVKSAGGTIKSQSFTFTSRPKDTNSDTDSDGDAVTTVLGGGTQDDLDSDDEGGNDSGTTSKAAGALPDVAVPIGLIANMSLSNGKGPTKKNQDDDEDLGYANGSYFKKGAATDLGLRASLIEQHTPPEILVHGLVTSTDVEKLFSIFYTKLNPHVSLLDPSLHTPASTYARCPFLFTVVCAVSSRYYREKSEIYPIAMHFARHAAANGLIDGWKSVELCQAYILLSTYGVPAKRWEEDRGWLYIGLAIRIATDLNLYLPHPKKVANEKQEREALNRTRTWLICHNLDRSTATQFGKPPSIKEDSIVRNSADWYKKSKFNDRYDIGLCGYTSLLRIVAKFHEELFSDPDTATGLNKSIDFKAVTQQHDDKLTMFNDEWKEKFVESDTGESSYAFRSSLLPFLVNYSRLVMYSFGFQYAFEKRVEVDLRHFYTKCFGAATSVIRIMIETLAPSGFMLYSPDGHFVFTSFASAFLLKLLRPEFSWLVEADDKTKIFDLIGRLIQTLNSPEVAVDNKHTPKLHAKFLAGLLMKHHQDSNKDQLSQAPLPPSKHSVGGNPTSYGGQSQPPSTSAQYFGHSHETTQSTSMSQGGFDNISYRSDPNLSSRSGVSYPRDTLPGYQLQTSDSMTAAQDNAVNAMASLSEEDMLATLRAIGNPNWWSNVMMPGGTLSDSHGYKQILLAKPNFDRLSGKQWGNFCSISLLEFLSVKCYRVRWGI</sequence>
<comment type="caution">
    <text evidence="1">The sequence shown here is derived from an EMBL/GenBank/DDBJ whole genome shotgun (WGS) entry which is preliminary data.</text>
</comment>
<evidence type="ECO:0000313" key="2">
    <source>
        <dbReference type="Proteomes" id="UP000886501"/>
    </source>
</evidence>
<dbReference type="EMBL" id="MU117963">
    <property type="protein sequence ID" value="KAF9653763.1"/>
    <property type="molecule type" value="Genomic_DNA"/>
</dbReference>